<dbReference type="EMBL" id="CP001600">
    <property type="protein sequence ID" value="ACR69222.1"/>
    <property type="molecule type" value="Genomic_DNA"/>
</dbReference>
<accession>C5BBQ1</accession>
<name>C5BBQ1_EDWI9</name>
<protein>
    <submittedName>
        <fullName evidence="1">Uncharacterized protein</fullName>
    </submittedName>
</protein>
<sequence length="42" mass="4774">MMRCIDTLSITAASLLQHATRERNDAIPIYLFSNVILIILNQ</sequence>
<dbReference type="HOGENOM" id="CLU_3250759_0_0_6"/>
<dbReference type="KEGG" id="eic:NT01EI_2046"/>
<evidence type="ECO:0000313" key="2">
    <source>
        <dbReference type="Proteomes" id="UP000001485"/>
    </source>
</evidence>
<gene>
    <name evidence="1" type="ordered locus">NT01EI_2046</name>
</gene>
<reference evidence="2" key="1">
    <citation type="submission" date="2009-03" db="EMBL/GenBank/DDBJ databases">
        <title>Complete genome sequence of Edwardsiella ictaluri 93-146.</title>
        <authorList>
            <person name="Williams M.L."/>
            <person name="Gillaspy A.F."/>
            <person name="Dyer D.W."/>
            <person name="Thune R.L."/>
            <person name="Waldbieser G.C."/>
            <person name="Schuster S.C."/>
            <person name="Gipson J."/>
            <person name="Zaitshik J."/>
            <person name="Landry C."/>
            <person name="Lawrence M.L."/>
        </authorList>
    </citation>
    <scope>NUCLEOTIDE SEQUENCE [LARGE SCALE GENOMIC DNA]</scope>
    <source>
        <strain evidence="2">93-146</strain>
    </source>
</reference>
<evidence type="ECO:0000313" key="1">
    <source>
        <dbReference type="EMBL" id="ACR69222.1"/>
    </source>
</evidence>
<organism evidence="1 2">
    <name type="scientific">Edwardsiella ictaluri (strain 93-146)</name>
    <dbReference type="NCBI Taxonomy" id="634503"/>
    <lineage>
        <taxon>Bacteria</taxon>
        <taxon>Pseudomonadati</taxon>
        <taxon>Pseudomonadota</taxon>
        <taxon>Gammaproteobacteria</taxon>
        <taxon>Enterobacterales</taxon>
        <taxon>Hafniaceae</taxon>
        <taxon>Edwardsiella</taxon>
    </lineage>
</organism>
<dbReference type="Proteomes" id="UP000001485">
    <property type="component" value="Chromosome"/>
</dbReference>
<proteinExistence type="predicted"/>
<reference evidence="1 2" key="2">
    <citation type="journal article" date="2012" name="J. Bacteriol.">
        <title>Genome Sequence of Edwardsiella ictaluri 93-146, a Strain Associated with a Natural Channel Catfish Outbreak of Enteric Septicemia of Catfish.</title>
        <authorList>
            <person name="Williams M.L."/>
            <person name="Gillaspy A.F."/>
            <person name="Dyer D.W."/>
            <person name="Thune R.L."/>
            <person name="Waldbieser G.C."/>
            <person name="Schuster S.C."/>
            <person name="Gipson J."/>
            <person name="Zaitshik J."/>
            <person name="Landry C."/>
            <person name="Banes M.M."/>
            <person name="Lawrence M.L."/>
        </authorList>
    </citation>
    <scope>NUCLEOTIDE SEQUENCE [LARGE SCALE GENOMIC DNA]</scope>
    <source>
        <strain evidence="1 2">93-146</strain>
    </source>
</reference>
<dbReference type="AlphaFoldDB" id="C5BBQ1"/>